<evidence type="ECO:0000313" key="2">
    <source>
        <dbReference type="Proteomes" id="UP000305238"/>
    </source>
</evidence>
<accession>A0A5S4H3K0</accession>
<evidence type="ECO:0000313" key="1">
    <source>
        <dbReference type="EMBL" id="TMR39512.1"/>
    </source>
</evidence>
<gene>
    <name evidence="1" type="ORF">ETD96_14180</name>
</gene>
<reference evidence="1 2" key="1">
    <citation type="submission" date="2019-05" db="EMBL/GenBank/DDBJ databases">
        <title>Draft genome sequence of Actinomadura geliboluensis A8036.</title>
        <authorList>
            <person name="Saricaoglu S."/>
            <person name="Isik K."/>
        </authorList>
    </citation>
    <scope>NUCLEOTIDE SEQUENCE [LARGE SCALE GENOMIC DNA]</scope>
    <source>
        <strain evidence="1 2">A8036</strain>
    </source>
</reference>
<proteinExistence type="predicted"/>
<organism evidence="1 2">
    <name type="scientific">Actinomadura geliboluensis</name>
    <dbReference type="NCBI Taxonomy" id="882440"/>
    <lineage>
        <taxon>Bacteria</taxon>
        <taxon>Bacillati</taxon>
        <taxon>Actinomycetota</taxon>
        <taxon>Actinomycetes</taxon>
        <taxon>Streptosporangiales</taxon>
        <taxon>Thermomonosporaceae</taxon>
        <taxon>Actinomadura</taxon>
    </lineage>
</organism>
<protein>
    <submittedName>
        <fullName evidence="1">Uncharacterized protein</fullName>
    </submittedName>
</protein>
<name>A0A5S4H3K0_9ACTN</name>
<dbReference type="AlphaFoldDB" id="A0A5S4H3K0"/>
<sequence>MAIGGRESVWYPRMADIPGIAFRGSLDVDRSRLPGARIRPRADNGYLSWPSVEGGTSSGSPVHHLAFGAAAPRDELELVRRTWEGLELPGTPSDYHFLLQGAVTDLWKHRRRYPQGLAAIEQFCHLDLLLIEAAPEAVVLDESDPARGFVRIATLRVLVNLLEREGALREALEVSRRARRFGEGYWSDELEAKVATLDEELA</sequence>
<dbReference type="OrthoDB" id="4168098at2"/>
<dbReference type="EMBL" id="VCKZ01000084">
    <property type="protein sequence ID" value="TMR39512.1"/>
    <property type="molecule type" value="Genomic_DNA"/>
</dbReference>
<dbReference type="RefSeq" id="WP_138636801.1">
    <property type="nucleotide sequence ID" value="NZ_JASWDG010000005.1"/>
</dbReference>
<keyword evidence="2" id="KW-1185">Reference proteome</keyword>
<comment type="caution">
    <text evidence="1">The sequence shown here is derived from an EMBL/GenBank/DDBJ whole genome shotgun (WGS) entry which is preliminary data.</text>
</comment>
<dbReference type="Proteomes" id="UP000305238">
    <property type="component" value="Unassembled WGS sequence"/>
</dbReference>